<keyword evidence="4" id="KW-1185">Reference proteome</keyword>
<reference evidence="3" key="1">
    <citation type="journal article" date="2023" name="Mol. Phylogenet. Evol.">
        <title>Genome-scale phylogeny and comparative genomics of the fungal order Sordariales.</title>
        <authorList>
            <person name="Hensen N."/>
            <person name="Bonometti L."/>
            <person name="Westerberg I."/>
            <person name="Brannstrom I.O."/>
            <person name="Guillou S."/>
            <person name="Cros-Aarteil S."/>
            <person name="Calhoun S."/>
            <person name="Haridas S."/>
            <person name="Kuo A."/>
            <person name="Mondo S."/>
            <person name="Pangilinan J."/>
            <person name="Riley R."/>
            <person name="LaButti K."/>
            <person name="Andreopoulos B."/>
            <person name="Lipzen A."/>
            <person name="Chen C."/>
            <person name="Yan M."/>
            <person name="Daum C."/>
            <person name="Ng V."/>
            <person name="Clum A."/>
            <person name="Steindorff A."/>
            <person name="Ohm R.A."/>
            <person name="Martin F."/>
            <person name="Silar P."/>
            <person name="Natvig D.O."/>
            <person name="Lalanne C."/>
            <person name="Gautier V."/>
            <person name="Ament-Velasquez S.L."/>
            <person name="Kruys A."/>
            <person name="Hutchinson M.I."/>
            <person name="Powell A.J."/>
            <person name="Barry K."/>
            <person name="Miller A.N."/>
            <person name="Grigoriev I.V."/>
            <person name="Debuchy R."/>
            <person name="Gladieux P."/>
            <person name="Hiltunen Thoren M."/>
            <person name="Johannesson H."/>
        </authorList>
    </citation>
    <scope>NUCLEOTIDE SEQUENCE</scope>
    <source>
        <strain evidence="3">CBS 103.79</strain>
    </source>
</reference>
<organism evidence="3 4">
    <name type="scientific">Staphylotrichum tortipilum</name>
    <dbReference type="NCBI Taxonomy" id="2831512"/>
    <lineage>
        <taxon>Eukaryota</taxon>
        <taxon>Fungi</taxon>
        <taxon>Dikarya</taxon>
        <taxon>Ascomycota</taxon>
        <taxon>Pezizomycotina</taxon>
        <taxon>Sordariomycetes</taxon>
        <taxon>Sordariomycetidae</taxon>
        <taxon>Sordariales</taxon>
        <taxon>Chaetomiaceae</taxon>
        <taxon>Staphylotrichum</taxon>
    </lineage>
</organism>
<name>A0AAN6RP92_9PEZI</name>
<evidence type="ECO:0000256" key="1">
    <source>
        <dbReference type="SAM" id="SignalP"/>
    </source>
</evidence>
<protein>
    <recommendedName>
        <fullName evidence="2">DUF7136 domain-containing protein</fullName>
    </recommendedName>
</protein>
<dbReference type="Proteomes" id="UP001303889">
    <property type="component" value="Unassembled WGS sequence"/>
</dbReference>
<gene>
    <name evidence="3" type="ORF">C8A05DRAFT_38648</name>
</gene>
<feature type="signal peptide" evidence="1">
    <location>
        <begin position="1"/>
        <end position="19"/>
    </location>
</feature>
<dbReference type="InterPro" id="IPR055560">
    <property type="entry name" value="DUF7136"/>
</dbReference>
<evidence type="ECO:0000313" key="3">
    <source>
        <dbReference type="EMBL" id="KAK3897769.1"/>
    </source>
</evidence>
<sequence length="335" mass="34158">MRFLFRHLAAVAIAGAAAASTQQTAASTQQTATITNIPTTSSSSSLLPTPQVVEIDVVFPRWKETYSSTELFPIVLSVQNLAAWQLPNSSNTTFGHRGMTNDFGVFHILPNPSPGSAPTFLVALANHSTWHDITGWNRPYKLWGDKYVLEINVAGSGTAGICDAPEGARLSSYRAVMFDMWMEGSAEETVGPDERYTKWGVPADLMAATGCPQVAAVAKVTTRGVGVAGATATTGAGTATTTTTTTGAASCGVVASDVGVARGNPCAVTVDRAMMSSVSSAVASLSASMVAAAVEAATARAAGPTTRTSRGGAGGVRPVQAALAAACVLCGLAAV</sequence>
<feature type="domain" description="DUF7136" evidence="2">
    <location>
        <begin position="49"/>
        <end position="88"/>
    </location>
</feature>
<keyword evidence="1" id="KW-0732">Signal</keyword>
<comment type="caution">
    <text evidence="3">The sequence shown here is derived from an EMBL/GenBank/DDBJ whole genome shotgun (WGS) entry which is preliminary data.</text>
</comment>
<accession>A0AAN6RP92</accession>
<dbReference type="EMBL" id="MU856072">
    <property type="protein sequence ID" value="KAK3897769.1"/>
    <property type="molecule type" value="Genomic_DNA"/>
</dbReference>
<evidence type="ECO:0000313" key="4">
    <source>
        <dbReference type="Proteomes" id="UP001303889"/>
    </source>
</evidence>
<feature type="chain" id="PRO_5042984114" description="DUF7136 domain-containing protein" evidence="1">
    <location>
        <begin position="20"/>
        <end position="335"/>
    </location>
</feature>
<reference evidence="3" key="2">
    <citation type="submission" date="2023-05" db="EMBL/GenBank/DDBJ databases">
        <authorList>
            <consortium name="Lawrence Berkeley National Laboratory"/>
            <person name="Steindorff A."/>
            <person name="Hensen N."/>
            <person name="Bonometti L."/>
            <person name="Westerberg I."/>
            <person name="Brannstrom I.O."/>
            <person name="Guillou S."/>
            <person name="Cros-Aarteil S."/>
            <person name="Calhoun S."/>
            <person name="Haridas S."/>
            <person name="Kuo A."/>
            <person name="Mondo S."/>
            <person name="Pangilinan J."/>
            <person name="Riley R."/>
            <person name="Labutti K."/>
            <person name="Andreopoulos B."/>
            <person name="Lipzen A."/>
            <person name="Chen C."/>
            <person name="Yanf M."/>
            <person name="Daum C."/>
            <person name="Ng V."/>
            <person name="Clum A."/>
            <person name="Ohm R."/>
            <person name="Martin F."/>
            <person name="Silar P."/>
            <person name="Natvig D."/>
            <person name="Lalanne C."/>
            <person name="Gautier V."/>
            <person name="Ament-Velasquez S.L."/>
            <person name="Kruys A."/>
            <person name="Hutchinson M.I."/>
            <person name="Powell A.J."/>
            <person name="Barry K."/>
            <person name="Miller A.N."/>
            <person name="Grigoriev I.V."/>
            <person name="Debuchy R."/>
            <person name="Gladieux P."/>
            <person name="Thoren M.H."/>
            <person name="Johannesson H."/>
        </authorList>
    </citation>
    <scope>NUCLEOTIDE SEQUENCE</scope>
    <source>
        <strain evidence="3">CBS 103.79</strain>
    </source>
</reference>
<evidence type="ECO:0000259" key="2">
    <source>
        <dbReference type="Pfam" id="PF23584"/>
    </source>
</evidence>
<proteinExistence type="predicted"/>
<dbReference type="Pfam" id="PF23584">
    <property type="entry name" value="DUF7136"/>
    <property type="match status" value="1"/>
</dbReference>
<dbReference type="AlphaFoldDB" id="A0AAN6RP92"/>